<dbReference type="AlphaFoldDB" id="A0A0L0FTW8"/>
<accession>A0A0L0FTW8</accession>
<dbReference type="GeneID" id="25907881"/>
<proteinExistence type="predicted"/>
<dbReference type="InterPro" id="IPR011025">
    <property type="entry name" value="GproteinA_insert"/>
</dbReference>
<organism evidence="1 2">
    <name type="scientific">Sphaeroforma arctica JP610</name>
    <dbReference type="NCBI Taxonomy" id="667725"/>
    <lineage>
        <taxon>Eukaryota</taxon>
        <taxon>Ichthyosporea</taxon>
        <taxon>Ichthyophonida</taxon>
        <taxon>Sphaeroforma</taxon>
    </lineage>
</organism>
<dbReference type="Gene3D" id="1.10.400.10">
    <property type="entry name" value="GI Alpha 1, domain 2-like"/>
    <property type="match status" value="1"/>
</dbReference>
<dbReference type="SUPFAM" id="SSF47895">
    <property type="entry name" value="Transducin (alpha subunit), insertion domain"/>
    <property type="match status" value="1"/>
</dbReference>
<dbReference type="EMBL" id="KQ242175">
    <property type="protein sequence ID" value="KNC80267.1"/>
    <property type="molecule type" value="Genomic_DNA"/>
</dbReference>
<keyword evidence="2" id="KW-1185">Reference proteome</keyword>
<gene>
    <name evidence="1" type="ORF">SARC_07377</name>
</gene>
<dbReference type="GO" id="GO:0007165">
    <property type="term" value="P:signal transduction"/>
    <property type="evidence" value="ECO:0007669"/>
    <property type="project" value="InterPro"/>
</dbReference>
<name>A0A0L0FTW8_9EUKA</name>
<sequence>MQVLIAACNYMVQQIAIEQNLPLKLHADTVRNFDCADDDAEVPENVYNAVMACWNSDQIQAAWMRRDEFWCLDSIE</sequence>
<evidence type="ECO:0000313" key="1">
    <source>
        <dbReference type="EMBL" id="KNC80267.1"/>
    </source>
</evidence>
<reference evidence="1 2" key="1">
    <citation type="submission" date="2011-02" db="EMBL/GenBank/DDBJ databases">
        <title>The Genome Sequence of Sphaeroforma arctica JP610.</title>
        <authorList>
            <consortium name="The Broad Institute Genome Sequencing Platform"/>
            <person name="Russ C."/>
            <person name="Cuomo C."/>
            <person name="Young S.K."/>
            <person name="Zeng Q."/>
            <person name="Gargeya S."/>
            <person name="Alvarado L."/>
            <person name="Berlin A."/>
            <person name="Chapman S.B."/>
            <person name="Chen Z."/>
            <person name="Freedman E."/>
            <person name="Gellesch M."/>
            <person name="Goldberg J."/>
            <person name="Griggs A."/>
            <person name="Gujja S."/>
            <person name="Heilman E."/>
            <person name="Heiman D."/>
            <person name="Howarth C."/>
            <person name="Mehta T."/>
            <person name="Neiman D."/>
            <person name="Pearson M."/>
            <person name="Roberts A."/>
            <person name="Saif S."/>
            <person name="Shea T."/>
            <person name="Shenoy N."/>
            <person name="Sisk P."/>
            <person name="Stolte C."/>
            <person name="Sykes S."/>
            <person name="White J."/>
            <person name="Yandava C."/>
            <person name="Burger G."/>
            <person name="Gray M.W."/>
            <person name="Holland P.W.H."/>
            <person name="King N."/>
            <person name="Lang F.B.F."/>
            <person name="Roger A.J."/>
            <person name="Ruiz-Trillo I."/>
            <person name="Haas B."/>
            <person name="Nusbaum C."/>
            <person name="Birren B."/>
        </authorList>
    </citation>
    <scope>NUCLEOTIDE SEQUENCE [LARGE SCALE GENOMIC DNA]</scope>
    <source>
        <strain evidence="1 2">JP610</strain>
    </source>
</reference>
<dbReference type="RefSeq" id="XP_014154169.1">
    <property type="nucleotide sequence ID" value="XM_014298694.1"/>
</dbReference>
<protein>
    <submittedName>
        <fullName evidence="1">Uncharacterized protein</fullName>
    </submittedName>
</protein>
<evidence type="ECO:0000313" key="2">
    <source>
        <dbReference type="Proteomes" id="UP000054560"/>
    </source>
</evidence>
<dbReference type="Proteomes" id="UP000054560">
    <property type="component" value="Unassembled WGS sequence"/>
</dbReference>